<sequence>MLLQFLMELNVEYYGQLCGNILAQDPLPSLNHAIVGFAVHLSGRSRGRIEKVDKSLLLCTHCKKISHEVMRANAATAFDNVVGLSNNNTTSTPSSAFTADQWKALTSVFGNLTISNDCLNVSKIDSTTSREETSSIQAIIVDGETSSLALWCSRMGHPSEKIVKFFDDEIQPHNPIDVASPGISAPTETASSHSVPHVLLYQ</sequence>
<gene>
    <name evidence="1" type="ORF">V6N11_060948</name>
</gene>
<protein>
    <recommendedName>
        <fullName evidence="3">GAG-pre-integrase domain-containing protein</fullName>
    </recommendedName>
</protein>
<evidence type="ECO:0008006" key="3">
    <source>
        <dbReference type="Google" id="ProtNLM"/>
    </source>
</evidence>
<evidence type="ECO:0000313" key="2">
    <source>
        <dbReference type="Proteomes" id="UP001396334"/>
    </source>
</evidence>
<accession>A0ABR2QS43</accession>
<evidence type="ECO:0000313" key="1">
    <source>
        <dbReference type="EMBL" id="KAK9003384.1"/>
    </source>
</evidence>
<dbReference type="EMBL" id="JBBPBN010000034">
    <property type="protein sequence ID" value="KAK9003384.1"/>
    <property type="molecule type" value="Genomic_DNA"/>
</dbReference>
<comment type="caution">
    <text evidence="1">The sequence shown here is derived from an EMBL/GenBank/DDBJ whole genome shotgun (WGS) entry which is preliminary data.</text>
</comment>
<reference evidence="1 2" key="1">
    <citation type="journal article" date="2024" name="G3 (Bethesda)">
        <title>Genome assembly of Hibiscus sabdariffa L. provides insights into metabolisms of medicinal natural products.</title>
        <authorList>
            <person name="Kim T."/>
        </authorList>
    </citation>
    <scope>NUCLEOTIDE SEQUENCE [LARGE SCALE GENOMIC DNA]</scope>
    <source>
        <strain evidence="1">TK-2024</strain>
        <tissue evidence="1">Old leaves</tissue>
    </source>
</reference>
<proteinExistence type="predicted"/>
<name>A0ABR2QS43_9ROSI</name>
<organism evidence="1 2">
    <name type="scientific">Hibiscus sabdariffa</name>
    <name type="common">roselle</name>
    <dbReference type="NCBI Taxonomy" id="183260"/>
    <lineage>
        <taxon>Eukaryota</taxon>
        <taxon>Viridiplantae</taxon>
        <taxon>Streptophyta</taxon>
        <taxon>Embryophyta</taxon>
        <taxon>Tracheophyta</taxon>
        <taxon>Spermatophyta</taxon>
        <taxon>Magnoliopsida</taxon>
        <taxon>eudicotyledons</taxon>
        <taxon>Gunneridae</taxon>
        <taxon>Pentapetalae</taxon>
        <taxon>rosids</taxon>
        <taxon>malvids</taxon>
        <taxon>Malvales</taxon>
        <taxon>Malvaceae</taxon>
        <taxon>Malvoideae</taxon>
        <taxon>Hibiscus</taxon>
    </lineage>
</organism>
<dbReference type="Proteomes" id="UP001396334">
    <property type="component" value="Unassembled WGS sequence"/>
</dbReference>
<keyword evidence="2" id="KW-1185">Reference proteome</keyword>